<evidence type="ECO:0000259" key="1">
    <source>
        <dbReference type="Pfam" id="PF03781"/>
    </source>
</evidence>
<name>A3ZRK8_9BACT</name>
<dbReference type="InterPro" id="IPR016187">
    <property type="entry name" value="CTDL_fold"/>
</dbReference>
<dbReference type="HOGENOM" id="CLU_1109732_0_0_0"/>
<dbReference type="InterPro" id="IPR051043">
    <property type="entry name" value="Sulfatase_Mod_Factor_Kinase"/>
</dbReference>
<dbReference type="STRING" id="314230.DSM3645_12191"/>
<dbReference type="SUPFAM" id="SSF56436">
    <property type="entry name" value="C-type lectin-like"/>
    <property type="match status" value="1"/>
</dbReference>
<dbReference type="InterPro" id="IPR005532">
    <property type="entry name" value="SUMF_dom"/>
</dbReference>
<gene>
    <name evidence="2" type="ORF">DSM3645_12191</name>
</gene>
<dbReference type="EMBL" id="AANZ01000007">
    <property type="protein sequence ID" value="EAQ80777.1"/>
    <property type="molecule type" value="Genomic_DNA"/>
</dbReference>
<feature type="domain" description="Sulfatase-modifying factor enzyme-like" evidence="1">
    <location>
        <begin position="55"/>
        <end position="240"/>
    </location>
</feature>
<dbReference type="Proteomes" id="UP000004358">
    <property type="component" value="Unassembled WGS sequence"/>
</dbReference>
<dbReference type="Pfam" id="PF03781">
    <property type="entry name" value="FGE-sulfatase"/>
    <property type="match status" value="1"/>
</dbReference>
<comment type="caution">
    <text evidence="2">The sequence shown here is derived from an EMBL/GenBank/DDBJ whole genome shotgun (WGS) entry which is preliminary data.</text>
</comment>
<reference evidence="2 3" key="1">
    <citation type="submission" date="2006-02" db="EMBL/GenBank/DDBJ databases">
        <authorList>
            <person name="Amann R."/>
            <person name="Ferriera S."/>
            <person name="Johnson J."/>
            <person name="Kravitz S."/>
            <person name="Halpern A."/>
            <person name="Remington K."/>
            <person name="Beeson K."/>
            <person name="Tran B."/>
            <person name="Rogers Y.-H."/>
            <person name="Friedman R."/>
            <person name="Venter J.C."/>
        </authorList>
    </citation>
    <scope>NUCLEOTIDE SEQUENCE [LARGE SCALE GENOMIC DNA]</scope>
    <source>
        <strain evidence="2 3">DSM 3645</strain>
    </source>
</reference>
<organism evidence="2 3">
    <name type="scientific">Blastopirellula marina DSM 3645</name>
    <dbReference type="NCBI Taxonomy" id="314230"/>
    <lineage>
        <taxon>Bacteria</taxon>
        <taxon>Pseudomonadati</taxon>
        <taxon>Planctomycetota</taxon>
        <taxon>Planctomycetia</taxon>
        <taxon>Pirellulales</taxon>
        <taxon>Pirellulaceae</taxon>
        <taxon>Blastopirellula</taxon>
    </lineage>
</organism>
<dbReference type="Gene3D" id="3.90.1580.10">
    <property type="entry name" value="paralog of FGE (formylglycine-generating enzyme)"/>
    <property type="match status" value="1"/>
</dbReference>
<proteinExistence type="predicted"/>
<accession>A3ZRK8</accession>
<dbReference type="AlphaFoldDB" id="A3ZRK8"/>
<dbReference type="GO" id="GO:0120147">
    <property type="term" value="F:formylglycine-generating oxidase activity"/>
    <property type="evidence" value="ECO:0007669"/>
    <property type="project" value="TreeGrafter"/>
</dbReference>
<dbReference type="eggNOG" id="COG1262">
    <property type="taxonomic scope" value="Bacteria"/>
</dbReference>
<dbReference type="RefSeq" id="WP_002650334.1">
    <property type="nucleotide sequence ID" value="NZ_CH672376.1"/>
</dbReference>
<dbReference type="PANTHER" id="PTHR23150">
    <property type="entry name" value="SULFATASE MODIFYING FACTOR 1, 2"/>
    <property type="match status" value="1"/>
</dbReference>
<sequence>MYVSICFVLAVVTAPADEATLKLLQQFRSELITIAPGAPQFPQLMAVGPPHKVNFQKIAQQEFAISKYETTQELYEAVIGANPSRWKGNRNSVEMTSLTDAETFCEQVTKLLREAKLIDADQVIRLPTNTEWEYCCRAGAATKYHFGDDESDLDDYAWHSGNAAGNDPPVGVLKPNAWGLYDMHGYLAEWTQAEKTANQKPTAAYVRGGSWKSPPEECVAASAQKLAAATADDAVGFRCVLAKAAKKDGA</sequence>
<protein>
    <recommendedName>
        <fullName evidence="1">Sulfatase-modifying factor enzyme-like domain-containing protein</fullName>
    </recommendedName>
</protein>
<evidence type="ECO:0000313" key="3">
    <source>
        <dbReference type="Proteomes" id="UP000004358"/>
    </source>
</evidence>
<evidence type="ECO:0000313" key="2">
    <source>
        <dbReference type="EMBL" id="EAQ80777.1"/>
    </source>
</evidence>
<dbReference type="PANTHER" id="PTHR23150:SF19">
    <property type="entry name" value="FORMYLGLYCINE-GENERATING ENZYME"/>
    <property type="match status" value="1"/>
</dbReference>
<dbReference type="InterPro" id="IPR042095">
    <property type="entry name" value="SUMF_sf"/>
</dbReference>